<name>A0ABP7WC08_9ACTN</name>
<gene>
    <name evidence="2" type="ORF">GCM10022233_80080</name>
</gene>
<keyword evidence="3" id="KW-1185">Reference proteome</keyword>
<comment type="caution">
    <text evidence="2">The sequence shown here is derived from an EMBL/GenBank/DDBJ whole genome shotgun (WGS) entry which is preliminary data.</text>
</comment>
<protein>
    <recommendedName>
        <fullName evidence="4">ATP-binding protein</fullName>
    </recommendedName>
</protein>
<dbReference type="EMBL" id="BAAAZY010000028">
    <property type="protein sequence ID" value="GAA4085654.1"/>
    <property type="molecule type" value="Genomic_DNA"/>
</dbReference>
<feature type="region of interest" description="Disordered" evidence="1">
    <location>
        <begin position="1"/>
        <end position="40"/>
    </location>
</feature>
<proteinExistence type="predicted"/>
<organism evidence="2 3">
    <name type="scientific">Streptomyces shaanxiensis</name>
    <dbReference type="NCBI Taxonomy" id="653357"/>
    <lineage>
        <taxon>Bacteria</taxon>
        <taxon>Bacillati</taxon>
        <taxon>Actinomycetota</taxon>
        <taxon>Actinomycetes</taxon>
        <taxon>Kitasatosporales</taxon>
        <taxon>Streptomycetaceae</taxon>
        <taxon>Streptomyces</taxon>
    </lineage>
</organism>
<evidence type="ECO:0000256" key="1">
    <source>
        <dbReference type="SAM" id="MobiDB-lite"/>
    </source>
</evidence>
<reference evidence="3" key="1">
    <citation type="journal article" date="2019" name="Int. J. Syst. Evol. Microbiol.">
        <title>The Global Catalogue of Microorganisms (GCM) 10K type strain sequencing project: providing services to taxonomists for standard genome sequencing and annotation.</title>
        <authorList>
            <consortium name="The Broad Institute Genomics Platform"/>
            <consortium name="The Broad Institute Genome Sequencing Center for Infectious Disease"/>
            <person name="Wu L."/>
            <person name="Ma J."/>
        </authorList>
    </citation>
    <scope>NUCLEOTIDE SEQUENCE [LARGE SCALE GENOMIC DNA]</scope>
    <source>
        <strain evidence="3">JCM 16925</strain>
    </source>
</reference>
<dbReference type="Proteomes" id="UP001499984">
    <property type="component" value="Unassembled WGS sequence"/>
</dbReference>
<accession>A0ABP7WC08</accession>
<evidence type="ECO:0008006" key="4">
    <source>
        <dbReference type="Google" id="ProtNLM"/>
    </source>
</evidence>
<evidence type="ECO:0000313" key="3">
    <source>
        <dbReference type="Proteomes" id="UP001499984"/>
    </source>
</evidence>
<sequence length="77" mass="8193">MGVAIGVEVRFTGGETRSRPASRRRGGGRPTLREGCAPTGQAGRITLWIADSPAWSIGSSRMTRPGPGAWIIMPFPE</sequence>
<evidence type="ECO:0000313" key="2">
    <source>
        <dbReference type="EMBL" id="GAA4085654.1"/>
    </source>
</evidence>